<reference evidence="2" key="1">
    <citation type="journal article" date="2019" name="Sci. Rep.">
        <title>Draft genome of Tanacetum cinerariifolium, the natural source of mosquito coil.</title>
        <authorList>
            <person name="Yamashiro T."/>
            <person name="Shiraishi A."/>
            <person name="Satake H."/>
            <person name="Nakayama K."/>
        </authorList>
    </citation>
    <scope>NUCLEOTIDE SEQUENCE</scope>
</reference>
<dbReference type="InterPro" id="IPR012337">
    <property type="entry name" value="RNaseH-like_sf"/>
</dbReference>
<accession>A0A6L2LZ82</accession>
<dbReference type="InterPro" id="IPR050951">
    <property type="entry name" value="Retrovirus_Pol_polyprotein"/>
</dbReference>
<dbReference type="PANTHER" id="PTHR37984">
    <property type="entry name" value="PROTEIN CBG26694"/>
    <property type="match status" value="1"/>
</dbReference>
<dbReference type="InterPro" id="IPR001584">
    <property type="entry name" value="Integrase_cat-core"/>
</dbReference>
<dbReference type="SUPFAM" id="SSF53098">
    <property type="entry name" value="Ribonuclease H-like"/>
    <property type="match status" value="1"/>
</dbReference>
<feature type="domain" description="Integrase catalytic" evidence="1">
    <location>
        <begin position="68"/>
        <end position="232"/>
    </location>
</feature>
<sequence length="428" mass="48991">MGFDFEISYKKGSDNGAGNALSRVNTGGQLLQMMLTSVSTDLLPKIVECWSTDPILSTMIQNLKDGLLQPLPIPTLIWSDIFMDFVEGLSNSNGKSVIMVVVDRLTKYSHFMALIHPFTAMQVAQVFLDKVYKLHGFPKVIVSDMGKVFLSLFWKELFKMLQVSLHFSSAYHPQTDGQTDVVNRCLECYLRCMTEEKPKEWAKWLSLAEYWYNTNFYTSIKTTPFEVMYAQPPSSPIFYSPGQSNVDIMDRHLTAKEAIIKMLQFHLAKAQARIKAAADLHKTDRSFEVDQWVWLKLQPHRKISVMKGKYNKLLPKYYGPFQVINKVGKVAYKLLLHMTAQIHPVFYVSQLKLFNGDLISVSLVLPQCDPNGSLICIPVKVLERKMVKVNNNMVIYVLVQWSNETIDDVTWEITIELGKKFLDLSFNS</sequence>
<evidence type="ECO:0000259" key="1">
    <source>
        <dbReference type="PROSITE" id="PS50994"/>
    </source>
</evidence>
<protein>
    <submittedName>
        <fullName evidence="2">Retrotransposable element Tf2</fullName>
    </submittedName>
</protein>
<dbReference type="PANTHER" id="PTHR37984:SF5">
    <property type="entry name" value="PROTEIN NYNRIN-LIKE"/>
    <property type="match status" value="1"/>
</dbReference>
<dbReference type="InterPro" id="IPR056924">
    <property type="entry name" value="SH3_Tf2-1"/>
</dbReference>
<dbReference type="Pfam" id="PF24626">
    <property type="entry name" value="SH3_Tf2-1"/>
    <property type="match status" value="1"/>
</dbReference>
<proteinExistence type="predicted"/>
<organism evidence="2">
    <name type="scientific">Tanacetum cinerariifolium</name>
    <name type="common">Dalmatian daisy</name>
    <name type="synonym">Chrysanthemum cinerariifolium</name>
    <dbReference type="NCBI Taxonomy" id="118510"/>
    <lineage>
        <taxon>Eukaryota</taxon>
        <taxon>Viridiplantae</taxon>
        <taxon>Streptophyta</taxon>
        <taxon>Embryophyta</taxon>
        <taxon>Tracheophyta</taxon>
        <taxon>Spermatophyta</taxon>
        <taxon>Magnoliopsida</taxon>
        <taxon>eudicotyledons</taxon>
        <taxon>Gunneridae</taxon>
        <taxon>Pentapetalae</taxon>
        <taxon>asterids</taxon>
        <taxon>campanulids</taxon>
        <taxon>Asterales</taxon>
        <taxon>Asteraceae</taxon>
        <taxon>Asteroideae</taxon>
        <taxon>Anthemideae</taxon>
        <taxon>Anthemidinae</taxon>
        <taxon>Tanacetum</taxon>
    </lineage>
</organism>
<dbReference type="GO" id="GO:0003676">
    <property type="term" value="F:nucleic acid binding"/>
    <property type="evidence" value="ECO:0007669"/>
    <property type="project" value="InterPro"/>
</dbReference>
<dbReference type="AlphaFoldDB" id="A0A6L2LZ82"/>
<dbReference type="GO" id="GO:0015074">
    <property type="term" value="P:DNA integration"/>
    <property type="evidence" value="ECO:0007669"/>
    <property type="project" value="InterPro"/>
</dbReference>
<dbReference type="EMBL" id="BKCJ010005500">
    <property type="protein sequence ID" value="GEU67096.1"/>
    <property type="molecule type" value="Genomic_DNA"/>
</dbReference>
<dbReference type="PROSITE" id="PS50994">
    <property type="entry name" value="INTEGRASE"/>
    <property type="match status" value="1"/>
</dbReference>
<name>A0A6L2LZ82_TANCI</name>
<evidence type="ECO:0000313" key="2">
    <source>
        <dbReference type="EMBL" id="GEU67096.1"/>
    </source>
</evidence>
<gene>
    <name evidence="2" type="ORF">Tci_039074</name>
</gene>
<dbReference type="InterPro" id="IPR036397">
    <property type="entry name" value="RNaseH_sf"/>
</dbReference>
<dbReference type="Gene3D" id="3.30.420.10">
    <property type="entry name" value="Ribonuclease H-like superfamily/Ribonuclease H"/>
    <property type="match status" value="1"/>
</dbReference>
<comment type="caution">
    <text evidence="2">The sequence shown here is derived from an EMBL/GenBank/DDBJ whole genome shotgun (WGS) entry which is preliminary data.</text>
</comment>